<evidence type="ECO:0000313" key="3">
    <source>
        <dbReference type="Proteomes" id="UP000324646"/>
    </source>
</evidence>
<evidence type="ECO:0000313" key="2">
    <source>
        <dbReference type="EMBL" id="QEK13770.1"/>
    </source>
</evidence>
<evidence type="ECO:0000259" key="1">
    <source>
        <dbReference type="Pfam" id="PF01507"/>
    </source>
</evidence>
<dbReference type="Gene3D" id="3.40.50.620">
    <property type="entry name" value="HUPs"/>
    <property type="match status" value="1"/>
</dbReference>
<dbReference type="InterPro" id="IPR014729">
    <property type="entry name" value="Rossmann-like_a/b/a_fold"/>
</dbReference>
<organism evidence="2 3">
    <name type="scientific">Crassaminicella thermophila</name>
    <dbReference type="NCBI Taxonomy" id="2599308"/>
    <lineage>
        <taxon>Bacteria</taxon>
        <taxon>Bacillati</taxon>
        <taxon>Bacillota</taxon>
        <taxon>Clostridia</taxon>
        <taxon>Eubacteriales</taxon>
        <taxon>Clostridiaceae</taxon>
        <taxon>Crassaminicella</taxon>
    </lineage>
</organism>
<keyword evidence="2" id="KW-0808">Transferase</keyword>
<dbReference type="GO" id="GO:0016740">
    <property type="term" value="F:transferase activity"/>
    <property type="evidence" value="ECO:0007669"/>
    <property type="project" value="UniProtKB-KW"/>
</dbReference>
<dbReference type="Proteomes" id="UP000324646">
    <property type="component" value="Plasmid pCT01"/>
</dbReference>
<dbReference type="SUPFAM" id="SSF52402">
    <property type="entry name" value="Adenine nucleotide alpha hydrolases-like"/>
    <property type="match status" value="1"/>
</dbReference>
<gene>
    <name evidence="2" type="ORF">FQB35_15675</name>
</gene>
<dbReference type="EMBL" id="CP042244">
    <property type="protein sequence ID" value="QEK13770.1"/>
    <property type="molecule type" value="Genomic_DNA"/>
</dbReference>
<feature type="domain" description="Phosphoadenosine phosphosulphate reductase" evidence="1">
    <location>
        <begin position="2"/>
        <end position="161"/>
    </location>
</feature>
<dbReference type="KEGG" id="crs:FQB35_15675"/>
<dbReference type="Pfam" id="PF01507">
    <property type="entry name" value="PAPS_reduct"/>
    <property type="match status" value="1"/>
</dbReference>
<sequence length="220" mass="27022">MLLMMIEKNMKIDEIIFCDTGMEFPDMYEHIRKVEKYIGRIITKLKSNDSFEYYMFIHEKKSGQIGYGWPDFRNRWCTQMLKKSVISKHLRSIEDEIIEYHGIALDEAHRAKKNKEKAIRYPLIEWGITETEALQYCYEKGFNWNGLYEKFDRVSCWCCPLKGLQELRNLYRYYPKYWKRLKRMDELAHNRFRLDYSFEEMEKRFSKEIYLEENQLTIWG</sequence>
<dbReference type="AlphaFoldDB" id="A0A5C0SHV9"/>
<keyword evidence="2" id="KW-0614">Plasmid</keyword>
<keyword evidence="3" id="KW-1185">Reference proteome</keyword>
<dbReference type="InterPro" id="IPR050128">
    <property type="entry name" value="Sulfate_adenylyltrnsfr_sub2"/>
</dbReference>
<accession>A0A5C0SHV9</accession>
<dbReference type="OrthoDB" id="9774475at2"/>
<reference evidence="2 3" key="1">
    <citation type="submission" date="2019-07" db="EMBL/GenBank/DDBJ databases">
        <title>Complete genome of Crassaminicella thermophila SY095.</title>
        <authorList>
            <person name="Li X."/>
        </authorList>
    </citation>
    <scope>NUCLEOTIDE SEQUENCE [LARGE SCALE GENOMIC DNA]</scope>
    <source>
        <strain evidence="2 3">SY095</strain>
        <plasmid evidence="3">pct01</plasmid>
    </source>
</reference>
<dbReference type="PANTHER" id="PTHR43196">
    <property type="entry name" value="SULFATE ADENYLYLTRANSFERASE SUBUNIT 2"/>
    <property type="match status" value="1"/>
</dbReference>
<dbReference type="InterPro" id="IPR002500">
    <property type="entry name" value="PAPS_reduct_dom"/>
</dbReference>
<protein>
    <submittedName>
        <fullName evidence="2">3'-phosphoadenosine 5'-phosphosulfate sulfotransferase (PAPS reductase)/FAD synthetase</fullName>
    </submittedName>
</protein>
<name>A0A5C0SHV9_CRATE</name>
<proteinExistence type="predicted"/>
<geneLocation type="plasmid" evidence="3">
    <name>pct01</name>
</geneLocation>
<dbReference type="PANTHER" id="PTHR43196:SF2">
    <property type="entry name" value="PHOSPHOADENOSINE PHOSPHOSULFATE REDUCTASE"/>
    <property type="match status" value="1"/>
</dbReference>